<accession>A0AAE3KB47</accession>
<feature type="domain" description="CheW-like" evidence="1">
    <location>
        <begin position="12"/>
        <end position="156"/>
    </location>
</feature>
<dbReference type="Gene3D" id="2.40.50.180">
    <property type="entry name" value="CheA-289, Domain 4"/>
    <property type="match status" value="1"/>
</dbReference>
<evidence type="ECO:0000259" key="1">
    <source>
        <dbReference type="PROSITE" id="PS50851"/>
    </source>
</evidence>
<keyword evidence="3" id="KW-1185">Reference proteome</keyword>
<dbReference type="InterPro" id="IPR036061">
    <property type="entry name" value="CheW-like_dom_sf"/>
</dbReference>
<dbReference type="InterPro" id="IPR002545">
    <property type="entry name" value="CheW-lke_dom"/>
</dbReference>
<evidence type="ECO:0000313" key="2">
    <source>
        <dbReference type="EMBL" id="MCP1675125.1"/>
    </source>
</evidence>
<dbReference type="Pfam" id="PF01584">
    <property type="entry name" value="CheW"/>
    <property type="match status" value="1"/>
</dbReference>
<dbReference type="EMBL" id="JALJXV010000005">
    <property type="protein sequence ID" value="MCP1675125.1"/>
    <property type="molecule type" value="Genomic_DNA"/>
</dbReference>
<gene>
    <name evidence="2" type="ORF">J2T57_002273</name>
</gene>
<protein>
    <submittedName>
        <fullName evidence="2">Chemosensory pili system protein ChpC</fullName>
    </submittedName>
</protein>
<dbReference type="RefSeq" id="WP_253478100.1">
    <property type="nucleotide sequence ID" value="NZ_JALJXV010000005.1"/>
</dbReference>
<proteinExistence type="predicted"/>
<evidence type="ECO:0000313" key="3">
    <source>
        <dbReference type="Proteomes" id="UP001205843"/>
    </source>
</evidence>
<comment type="caution">
    <text evidence="2">The sequence shown here is derived from an EMBL/GenBank/DDBJ whole genome shotgun (WGS) entry which is preliminary data.</text>
</comment>
<dbReference type="SUPFAM" id="SSF50341">
    <property type="entry name" value="CheW-like"/>
    <property type="match status" value="1"/>
</dbReference>
<dbReference type="GO" id="GO:0007165">
    <property type="term" value="P:signal transduction"/>
    <property type="evidence" value="ECO:0007669"/>
    <property type="project" value="InterPro"/>
</dbReference>
<name>A0AAE3KB47_9GAMM</name>
<organism evidence="2 3">
    <name type="scientific">Natronocella acetinitrilica</name>
    <dbReference type="NCBI Taxonomy" id="414046"/>
    <lineage>
        <taxon>Bacteria</taxon>
        <taxon>Pseudomonadati</taxon>
        <taxon>Pseudomonadota</taxon>
        <taxon>Gammaproteobacteria</taxon>
        <taxon>Chromatiales</taxon>
        <taxon>Ectothiorhodospiraceae</taxon>
        <taxon>Natronocella</taxon>
    </lineage>
</organism>
<reference evidence="2" key="1">
    <citation type="submission" date="2022-03" db="EMBL/GenBank/DDBJ databases">
        <title>Genomic Encyclopedia of Type Strains, Phase III (KMG-III): the genomes of soil and plant-associated and newly described type strains.</title>
        <authorList>
            <person name="Whitman W."/>
        </authorList>
    </citation>
    <scope>NUCLEOTIDE SEQUENCE</scope>
    <source>
        <strain evidence="2">ANL 6-2</strain>
    </source>
</reference>
<dbReference type="AlphaFoldDB" id="A0AAE3KB47"/>
<sequence length="160" mass="17535">MTRETMVAEDASVRSLLIPMEDSYLLLPSTVVAEVVGYSDPEPLPGDYPSWLLGRFNWRGQRIPVVAFEDINGGSGALPATRARLMVLKALGDRPELPYFAILAQGIPRLVSVHPDGIEDLEEPMDDAPAVAAAVLAHGEPAFIPDMEFLEDEIYRALFD</sequence>
<dbReference type="GO" id="GO:0006935">
    <property type="term" value="P:chemotaxis"/>
    <property type="evidence" value="ECO:0007669"/>
    <property type="project" value="InterPro"/>
</dbReference>
<dbReference type="PROSITE" id="PS50851">
    <property type="entry name" value="CHEW"/>
    <property type="match status" value="1"/>
</dbReference>
<dbReference type="SMART" id="SM00260">
    <property type="entry name" value="CheW"/>
    <property type="match status" value="1"/>
</dbReference>
<dbReference type="Proteomes" id="UP001205843">
    <property type="component" value="Unassembled WGS sequence"/>
</dbReference>